<evidence type="ECO:0000259" key="2">
    <source>
        <dbReference type="Pfam" id="PF16275"/>
    </source>
</evidence>
<evidence type="ECO:0000256" key="1">
    <source>
        <dbReference type="ARBA" id="ARBA00022723"/>
    </source>
</evidence>
<dbReference type="PANTHER" id="PTHR11208:SF98">
    <property type="entry name" value="RNA-BINDING KH DOMAIN-CONTAINING PROTEIN"/>
    <property type="match status" value="1"/>
</dbReference>
<keyword evidence="4" id="KW-1185">Reference proteome</keyword>
<dbReference type="GO" id="GO:0046872">
    <property type="term" value="F:metal ion binding"/>
    <property type="evidence" value="ECO:0007669"/>
    <property type="project" value="UniProtKB-KW"/>
</dbReference>
<sequence>MSTKIEQASAAIQTAVTATPSTSASKSSMFVKKTGFVIPRNKLSGSLIPIFRGGKKPGGSEVVNEESAKQVQRKTKWGPDLTQDAAVRKGRALAYQTRVDQITRKLNSGKLEMAENLASPSASQMMDYESSGQHISNEESELLELERREAIGEILELNPSYKAPADYKPLFKESKVPIPVSQNSILACLFTAFCVQFS</sequence>
<gene>
    <name evidence="3" type="ORF">ILEXP_LOCUS46492</name>
</gene>
<evidence type="ECO:0000313" key="4">
    <source>
        <dbReference type="Proteomes" id="UP001642360"/>
    </source>
</evidence>
<dbReference type="InterPro" id="IPR032570">
    <property type="entry name" value="SF1-HH"/>
</dbReference>
<proteinExistence type="predicted"/>
<protein>
    <recommendedName>
        <fullName evidence="2">Splicing factor 1 helix-hairpin domain-containing protein</fullName>
    </recommendedName>
</protein>
<name>A0ABC8U4G4_9AQUA</name>
<dbReference type="Proteomes" id="UP001642360">
    <property type="component" value="Unassembled WGS sequence"/>
</dbReference>
<accession>A0ABC8U4G4</accession>
<keyword evidence="1" id="KW-0479">Metal-binding</keyword>
<evidence type="ECO:0000313" key="3">
    <source>
        <dbReference type="EMBL" id="CAK9176635.1"/>
    </source>
</evidence>
<dbReference type="AlphaFoldDB" id="A0ABC8U4G4"/>
<dbReference type="Pfam" id="PF16275">
    <property type="entry name" value="SF1-HH"/>
    <property type="match status" value="1"/>
</dbReference>
<feature type="domain" description="Splicing factor 1 helix-hairpin" evidence="2">
    <location>
        <begin position="76"/>
        <end position="168"/>
    </location>
</feature>
<dbReference type="InterPro" id="IPR047086">
    <property type="entry name" value="SF1-HH_sf"/>
</dbReference>
<dbReference type="Gene3D" id="6.10.140.1790">
    <property type="match status" value="1"/>
</dbReference>
<dbReference type="PANTHER" id="PTHR11208">
    <property type="entry name" value="RNA-BINDING PROTEIN RELATED"/>
    <property type="match status" value="1"/>
</dbReference>
<dbReference type="InterPro" id="IPR045071">
    <property type="entry name" value="BBP-like"/>
</dbReference>
<comment type="caution">
    <text evidence="3">The sequence shown here is derived from an EMBL/GenBank/DDBJ whole genome shotgun (WGS) entry which is preliminary data.</text>
</comment>
<dbReference type="EMBL" id="CAUOFW020006859">
    <property type="protein sequence ID" value="CAK9176635.1"/>
    <property type="molecule type" value="Genomic_DNA"/>
</dbReference>
<reference evidence="3 4" key="1">
    <citation type="submission" date="2024-02" db="EMBL/GenBank/DDBJ databases">
        <authorList>
            <person name="Vignale AGUSTIN F."/>
            <person name="Sosa J E."/>
            <person name="Modenutti C."/>
        </authorList>
    </citation>
    <scope>NUCLEOTIDE SEQUENCE [LARGE SCALE GENOMIC DNA]</scope>
</reference>
<organism evidence="3 4">
    <name type="scientific">Ilex paraguariensis</name>
    <name type="common">yerba mate</name>
    <dbReference type="NCBI Taxonomy" id="185542"/>
    <lineage>
        <taxon>Eukaryota</taxon>
        <taxon>Viridiplantae</taxon>
        <taxon>Streptophyta</taxon>
        <taxon>Embryophyta</taxon>
        <taxon>Tracheophyta</taxon>
        <taxon>Spermatophyta</taxon>
        <taxon>Magnoliopsida</taxon>
        <taxon>eudicotyledons</taxon>
        <taxon>Gunneridae</taxon>
        <taxon>Pentapetalae</taxon>
        <taxon>asterids</taxon>
        <taxon>campanulids</taxon>
        <taxon>Aquifoliales</taxon>
        <taxon>Aquifoliaceae</taxon>
        <taxon>Ilex</taxon>
    </lineage>
</organism>